<name>A4S8X0_OSTLU</name>
<sequence>MKEVEISAADKAFIESTKKTISAARAAGQVDAKTLKEIEAAAAGMKEVTKKVNTARMQKMEAALEAAIAAAKQCTDDCPAAWEEVEEISAAKSREEGRD</sequence>
<dbReference type="GeneID" id="5006124"/>
<dbReference type="KEGG" id="olu:OSTLU_27996"/>
<dbReference type="Proteomes" id="UP000001568">
    <property type="component" value="Chromosome 16"/>
</dbReference>
<dbReference type="EMBL" id="CP000596">
    <property type="protein sequence ID" value="ABP00256.1"/>
    <property type="molecule type" value="Genomic_DNA"/>
</dbReference>
<dbReference type="Gramene" id="ABP00256">
    <property type="protein sequence ID" value="ABP00256"/>
    <property type="gene ID" value="OSTLU_27996"/>
</dbReference>
<evidence type="ECO:0000313" key="2">
    <source>
        <dbReference type="Proteomes" id="UP000001568"/>
    </source>
</evidence>
<dbReference type="AlphaFoldDB" id="A4S8X0"/>
<proteinExistence type="predicted"/>
<reference evidence="1 2" key="1">
    <citation type="journal article" date="2007" name="Proc. Natl. Acad. Sci. U.S.A.">
        <title>The tiny eukaryote Ostreococcus provides genomic insights into the paradox of plankton speciation.</title>
        <authorList>
            <person name="Palenik B."/>
            <person name="Grimwood J."/>
            <person name="Aerts A."/>
            <person name="Rouze P."/>
            <person name="Salamov A."/>
            <person name="Putnam N."/>
            <person name="Dupont C."/>
            <person name="Jorgensen R."/>
            <person name="Derelle E."/>
            <person name="Rombauts S."/>
            <person name="Zhou K."/>
            <person name="Otillar R."/>
            <person name="Merchant S.S."/>
            <person name="Podell S."/>
            <person name="Gaasterland T."/>
            <person name="Napoli C."/>
            <person name="Gendler K."/>
            <person name="Manuell A."/>
            <person name="Tai V."/>
            <person name="Vallon O."/>
            <person name="Piganeau G."/>
            <person name="Jancek S."/>
            <person name="Heijde M."/>
            <person name="Jabbari K."/>
            <person name="Bowler C."/>
            <person name="Lohr M."/>
            <person name="Robbens S."/>
            <person name="Werner G."/>
            <person name="Dubchak I."/>
            <person name="Pazour G.J."/>
            <person name="Ren Q."/>
            <person name="Paulsen I."/>
            <person name="Delwiche C."/>
            <person name="Schmutz J."/>
            <person name="Rokhsar D."/>
            <person name="Van de Peer Y."/>
            <person name="Moreau H."/>
            <person name="Grigoriev I.V."/>
        </authorList>
    </citation>
    <scope>NUCLEOTIDE SEQUENCE [LARGE SCALE GENOMIC DNA]</scope>
    <source>
        <strain evidence="1 2">CCE9901</strain>
    </source>
</reference>
<dbReference type="RefSeq" id="XP_001421962.1">
    <property type="nucleotide sequence ID" value="XM_001421925.1"/>
</dbReference>
<organism evidence="1 2">
    <name type="scientific">Ostreococcus lucimarinus (strain CCE9901)</name>
    <dbReference type="NCBI Taxonomy" id="436017"/>
    <lineage>
        <taxon>Eukaryota</taxon>
        <taxon>Viridiplantae</taxon>
        <taxon>Chlorophyta</taxon>
        <taxon>Mamiellophyceae</taxon>
        <taxon>Mamiellales</taxon>
        <taxon>Bathycoccaceae</taxon>
        <taxon>Ostreococcus</taxon>
    </lineage>
</organism>
<gene>
    <name evidence="1" type="ORF">OSTLU_27996</name>
</gene>
<keyword evidence="2" id="KW-1185">Reference proteome</keyword>
<evidence type="ECO:0000313" key="1">
    <source>
        <dbReference type="EMBL" id="ABP00256.1"/>
    </source>
</evidence>
<accession>A4S8X0</accession>
<dbReference type="HOGENOM" id="CLU_2324535_0_0_1"/>
<protein>
    <submittedName>
        <fullName evidence="1">Uncharacterized protein</fullName>
    </submittedName>
</protein>